<sequence>MKVLVTGANGQLGQELVRFPAPPDLEIVGLGRAELDVTDPGQCRETIRAIRPDAVIHCAAYTKVDQAESEQDEAYRVNAEGTRNAALAAEQIGAKFVYISTDYVFDGTSNRPCREDDPPNPLSVYGKTKLAGERFVRMLSSRHFIVRTSWVFGPYGSNFVKTMLKLAEERDVIRVVDDQIGSPTYTRDLAQFLLELVRTDHYGIWHASNSGACSWYEFARAIFEEKGLNVRVEPCTTAEFPRPAPRPAYSVLDHGAIRAFGFKPFRHWREALRDYLQNSG</sequence>
<comment type="pathway">
    <text evidence="2">Carbohydrate biosynthesis; dTDP-L-rhamnose biosynthesis.</text>
</comment>
<gene>
    <name evidence="4" type="ORF">BAA01_10235</name>
</gene>
<keyword evidence="2" id="KW-0560">Oxidoreductase</keyword>
<dbReference type="NCBIfam" id="TIGR01214">
    <property type="entry name" value="rmlD"/>
    <property type="match status" value="1"/>
</dbReference>
<dbReference type="Gene3D" id="3.40.50.720">
    <property type="entry name" value="NAD(P)-binding Rossmann-like Domain"/>
    <property type="match status" value="1"/>
</dbReference>
<dbReference type="UniPathway" id="UPA00124"/>
<dbReference type="Pfam" id="PF04321">
    <property type="entry name" value="RmlD_sub_bind"/>
    <property type="match status" value="1"/>
</dbReference>
<dbReference type="InterPro" id="IPR029903">
    <property type="entry name" value="RmlD-like-bd"/>
</dbReference>
<accession>A0A1Y3PNP1</accession>
<dbReference type="AlphaFoldDB" id="A0A1Y3PNP1"/>
<dbReference type="InterPro" id="IPR005913">
    <property type="entry name" value="dTDP_dehydrorham_reduct"/>
</dbReference>
<organism evidence="4 5">
    <name type="scientific">Bacillus thermozeamaize</name>
    <dbReference type="NCBI Taxonomy" id="230954"/>
    <lineage>
        <taxon>Bacteria</taxon>
        <taxon>Bacillati</taxon>
        <taxon>Bacillota</taxon>
        <taxon>Bacilli</taxon>
        <taxon>Bacillales</taxon>
        <taxon>Bacillaceae</taxon>
        <taxon>Bacillus</taxon>
    </lineage>
</organism>
<dbReference type="PANTHER" id="PTHR10491:SF4">
    <property type="entry name" value="METHIONINE ADENOSYLTRANSFERASE 2 SUBUNIT BETA"/>
    <property type="match status" value="1"/>
</dbReference>
<dbReference type="Gene3D" id="3.90.25.10">
    <property type="entry name" value="UDP-galactose 4-epimerase, domain 1"/>
    <property type="match status" value="1"/>
</dbReference>
<dbReference type="GO" id="GO:0019305">
    <property type="term" value="P:dTDP-rhamnose biosynthetic process"/>
    <property type="evidence" value="ECO:0007669"/>
    <property type="project" value="UniProtKB-UniPathway"/>
</dbReference>
<keyword evidence="2" id="KW-0521">NADP</keyword>
<evidence type="ECO:0000259" key="3">
    <source>
        <dbReference type="Pfam" id="PF04321"/>
    </source>
</evidence>
<dbReference type="GO" id="GO:0008831">
    <property type="term" value="F:dTDP-4-dehydrorhamnose reductase activity"/>
    <property type="evidence" value="ECO:0007669"/>
    <property type="project" value="UniProtKB-EC"/>
</dbReference>
<name>A0A1Y3PNP1_9BACI</name>
<dbReference type="Proteomes" id="UP000196475">
    <property type="component" value="Unassembled WGS sequence"/>
</dbReference>
<dbReference type="EC" id="1.1.1.133" evidence="2"/>
<comment type="similarity">
    <text evidence="1 2">Belongs to the dTDP-4-dehydrorhamnose reductase family.</text>
</comment>
<dbReference type="InterPro" id="IPR036291">
    <property type="entry name" value="NAD(P)-bd_dom_sf"/>
</dbReference>
<comment type="function">
    <text evidence="2">Catalyzes the reduction of dTDP-6-deoxy-L-lyxo-4-hexulose to yield dTDP-L-rhamnose.</text>
</comment>
<dbReference type="EMBL" id="LZRT01000054">
    <property type="protein sequence ID" value="OUM88985.1"/>
    <property type="molecule type" value="Genomic_DNA"/>
</dbReference>
<dbReference type="GO" id="GO:0005829">
    <property type="term" value="C:cytosol"/>
    <property type="evidence" value="ECO:0007669"/>
    <property type="project" value="TreeGrafter"/>
</dbReference>
<dbReference type="PANTHER" id="PTHR10491">
    <property type="entry name" value="DTDP-4-DEHYDRORHAMNOSE REDUCTASE"/>
    <property type="match status" value="1"/>
</dbReference>
<feature type="domain" description="RmlD-like substrate binding" evidence="3">
    <location>
        <begin position="1"/>
        <end position="278"/>
    </location>
</feature>
<protein>
    <recommendedName>
        <fullName evidence="2">dTDP-4-dehydrorhamnose reductase</fullName>
        <ecNumber evidence="2">1.1.1.133</ecNumber>
    </recommendedName>
</protein>
<comment type="caution">
    <text evidence="4">The sequence shown here is derived from an EMBL/GenBank/DDBJ whole genome shotgun (WGS) entry which is preliminary data.</text>
</comment>
<evidence type="ECO:0000256" key="2">
    <source>
        <dbReference type="RuleBase" id="RU364082"/>
    </source>
</evidence>
<proteinExistence type="inferred from homology"/>
<reference evidence="5" key="1">
    <citation type="submission" date="2016-06" db="EMBL/GenBank/DDBJ databases">
        <authorList>
            <person name="Nascimento L."/>
            <person name="Pereira R.V."/>
            <person name="Martins L.F."/>
            <person name="Quaggio R.B."/>
            <person name="Silva A.M."/>
            <person name="Setubal J.C."/>
        </authorList>
    </citation>
    <scope>NUCLEOTIDE SEQUENCE [LARGE SCALE GENOMIC DNA]</scope>
</reference>
<evidence type="ECO:0000256" key="1">
    <source>
        <dbReference type="ARBA" id="ARBA00010944"/>
    </source>
</evidence>
<dbReference type="FunFam" id="3.40.50.720:FF:000159">
    <property type="entry name" value="dTDP-4-dehydrorhamnose reductase"/>
    <property type="match status" value="1"/>
</dbReference>
<dbReference type="CDD" id="cd05254">
    <property type="entry name" value="dTDP_HR_like_SDR_e"/>
    <property type="match status" value="1"/>
</dbReference>
<dbReference type="SUPFAM" id="SSF51735">
    <property type="entry name" value="NAD(P)-binding Rossmann-fold domains"/>
    <property type="match status" value="1"/>
</dbReference>
<evidence type="ECO:0000313" key="4">
    <source>
        <dbReference type="EMBL" id="OUM88985.1"/>
    </source>
</evidence>
<evidence type="ECO:0000313" key="5">
    <source>
        <dbReference type="Proteomes" id="UP000196475"/>
    </source>
</evidence>